<dbReference type="GeneID" id="63839540"/>
<dbReference type="Pfam" id="PF06985">
    <property type="entry name" value="HET"/>
    <property type="match status" value="1"/>
</dbReference>
<dbReference type="InterPro" id="IPR010730">
    <property type="entry name" value="HET"/>
</dbReference>
<feature type="domain" description="Heterokaryon incompatibility" evidence="2">
    <location>
        <begin position="324"/>
        <end position="418"/>
    </location>
</feature>
<dbReference type="AlphaFoldDB" id="A0A9P4XQS3"/>
<feature type="region of interest" description="Disordered" evidence="1">
    <location>
        <begin position="1018"/>
        <end position="1044"/>
    </location>
</feature>
<sequence>MNFVGGFKDSLNKRATDLRSGDTFEDVSKNPEKLRRILNLWLTPTFKPTFIPEKAQEEAEYELLGPSLDEKRHVPRRMFDIGTGNMVDWDSDDVGHYCMLSHQWKGTEVTYDYVKKARKHNSENVKAGKPDAKNDVDMIYKLCEQEILESEQTIRELLGQVPGRQGDDVEKLLAERIEVNSIKWRQKAATKQLRDAKAQLENTDLESDAFMTLALEMESTVALGPSTSKQKSEPARSSPNPSAADLEKAQTAVDQAQINLNNVTQETSTPEKEQMIKFFHEEGLIRDAVDELLDLLQRWKSVIKIKKSLEHSKEIFDSKLFPTSERRYLWNDTCCINKADANELVNSLSLMGDWYANADFCLVHLDTRRPQDDWIEEWDRFKRRTGTEPELPKPNYKSFHNIRDDPPEWSTRGWTLQELVLSKMTFYVNSAWEPLGRPVENLGPYYFFCPFIELYVPKSATVDREEIKAAQNLILILDALGLHIPGSIERETAIPCISQAVYLAATGMRKEVKAADSSKLLLTHNLSVRLEQDVEKVFPARNMGGRPEGDARRMIKFLLRCLVAETRDLIRSDREDIAKFGKIDALESWQDGTERSKFPTQKVMNLAAHRVCTVEIDRAYSLMGLLGVRFPTFAAEGLPKALVRLFDEVLTISNDVSVFNWAGTDMGSHIRGRSLYPSSLKAFHTDGGDGQSVALKRLAELLDTKRSGVMQTFQHVVTMLHMTITFLKKHDHKLIPIDWITKIINFIHSADFEVLEPQLQHIEGIIAWVTKKCGRALDNEDKHPAGQKSGLRQCDSIADVAKNPMGSILGPSRKTSYSNKWGPSARRIKTEDGTPESPTPSSASTAVDDENYDIPSLEEDVRRLNGPVMTWLNDSLATLSSGVVAGPGSDVVARLPKEILDGHAQLNRPDVEANRERQAKMQGKTEMISPNPIIVTNSGIEGVFDIQRVIIIFAEEEKLWNQVKNAASPHQKITGWCSISTGFARVMVSFSCEKQVLEKQLMIAQVIKRKVLSEPSRRKDELDAKTKSVEEAGQGDGNELGQTTKDEKKVTRMIAFIEEENLDAVSGEWVLARFSDVEGAQWFLCSLELGSMHSFNGHRIPTGKIDFNDAIPEPGLLNVWQTYMMRKKRKLCNVLLDYLSSRTMGAARDVILKNGHEHDESESLLSHALELGKSVVQNAAGVAALSLMEGVYEMKANYLDRTLTAAVLKYTPKELQPAVENLNADKDFRPAMFHSGRRIHMF</sequence>
<evidence type="ECO:0000259" key="2">
    <source>
        <dbReference type="Pfam" id="PF06985"/>
    </source>
</evidence>
<dbReference type="Proteomes" id="UP000803844">
    <property type="component" value="Unassembled WGS sequence"/>
</dbReference>
<organism evidence="3 4">
    <name type="scientific">Cryphonectria parasitica (strain ATCC 38755 / EP155)</name>
    <dbReference type="NCBI Taxonomy" id="660469"/>
    <lineage>
        <taxon>Eukaryota</taxon>
        <taxon>Fungi</taxon>
        <taxon>Dikarya</taxon>
        <taxon>Ascomycota</taxon>
        <taxon>Pezizomycotina</taxon>
        <taxon>Sordariomycetes</taxon>
        <taxon>Sordariomycetidae</taxon>
        <taxon>Diaporthales</taxon>
        <taxon>Cryphonectriaceae</taxon>
        <taxon>Cryphonectria-Endothia species complex</taxon>
        <taxon>Cryphonectria</taxon>
    </lineage>
</organism>
<name>A0A9P4XQS3_CRYP1</name>
<evidence type="ECO:0000256" key="1">
    <source>
        <dbReference type="SAM" id="MobiDB-lite"/>
    </source>
</evidence>
<dbReference type="OrthoDB" id="674604at2759"/>
<keyword evidence="4" id="KW-1185">Reference proteome</keyword>
<proteinExistence type="predicted"/>
<evidence type="ECO:0000313" key="3">
    <source>
        <dbReference type="EMBL" id="KAF3759967.1"/>
    </source>
</evidence>
<feature type="compositionally biased region" description="Basic and acidic residues" evidence="1">
    <location>
        <begin position="1018"/>
        <end position="1030"/>
    </location>
</feature>
<feature type="region of interest" description="Disordered" evidence="1">
    <location>
        <begin position="805"/>
        <end position="851"/>
    </location>
</feature>
<feature type="compositionally biased region" description="Polar residues" evidence="1">
    <location>
        <begin position="225"/>
        <end position="241"/>
    </location>
</feature>
<dbReference type="EMBL" id="MU032354">
    <property type="protein sequence ID" value="KAF3759967.1"/>
    <property type="molecule type" value="Genomic_DNA"/>
</dbReference>
<reference evidence="3" key="1">
    <citation type="journal article" date="2020" name="Phytopathology">
        <title>Genome sequence of the chestnut blight fungus Cryphonectria parasitica EP155: A fundamental resource for an archetypical invasive plant pathogen.</title>
        <authorList>
            <person name="Crouch J.A."/>
            <person name="Dawe A."/>
            <person name="Aerts A."/>
            <person name="Barry K."/>
            <person name="Churchill A.C.L."/>
            <person name="Grimwood J."/>
            <person name="Hillman B."/>
            <person name="Milgroom M.G."/>
            <person name="Pangilinan J."/>
            <person name="Smith M."/>
            <person name="Salamov A."/>
            <person name="Schmutz J."/>
            <person name="Yadav J."/>
            <person name="Grigoriev I.V."/>
            <person name="Nuss D."/>
        </authorList>
    </citation>
    <scope>NUCLEOTIDE SEQUENCE</scope>
    <source>
        <strain evidence="3">EP155</strain>
    </source>
</reference>
<feature type="region of interest" description="Disordered" evidence="1">
    <location>
        <begin position="222"/>
        <end position="250"/>
    </location>
</feature>
<evidence type="ECO:0000313" key="4">
    <source>
        <dbReference type="Proteomes" id="UP000803844"/>
    </source>
</evidence>
<dbReference type="PANTHER" id="PTHR10622:SF10">
    <property type="entry name" value="HET DOMAIN-CONTAINING PROTEIN"/>
    <property type="match status" value="1"/>
</dbReference>
<comment type="caution">
    <text evidence="3">The sequence shown here is derived from an EMBL/GenBank/DDBJ whole genome shotgun (WGS) entry which is preliminary data.</text>
</comment>
<dbReference type="RefSeq" id="XP_040770946.1">
    <property type="nucleotide sequence ID" value="XM_040922411.1"/>
</dbReference>
<protein>
    <recommendedName>
        <fullName evidence="2">Heterokaryon incompatibility domain-containing protein</fullName>
    </recommendedName>
</protein>
<dbReference type="PANTHER" id="PTHR10622">
    <property type="entry name" value="HET DOMAIN-CONTAINING PROTEIN"/>
    <property type="match status" value="1"/>
</dbReference>
<accession>A0A9P4XQS3</accession>
<gene>
    <name evidence="3" type="ORF">M406DRAFT_348654</name>
</gene>